<name>A0A9P8S3P6_9HYPO</name>
<keyword evidence="9" id="KW-0472">Membrane</keyword>
<comment type="similarity">
    <text evidence="7">Belongs to the ustYa family.</text>
</comment>
<evidence type="ECO:0000256" key="1">
    <source>
        <dbReference type="ARBA" id="ARBA00022723"/>
    </source>
</evidence>
<evidence type="ECO:0000259" key="10">
    <source>
        <dbReference type="PROSITE" id="PS50048"/>
    </source>
</evidence>
<keyword evidence="6" id="KW-0539">Nucleus</keyword>
<evidence type="ECO:0000313" key="11">
    <source>
        <dbReference type="EMBL" id="KAH0592922.1"/>
    </source>
</evidence>
<dbReference type="InterPro" id="IPR001138">
    <property type="entry name" value="Zn2Cys6_DnaBD"/>
</dbReference>
<keyword evidence="4" id="KW-0238">DNA-binding</keyword>
<dbReference type="InterPro" id="IPR036864">
    <property type="entry name" value="Zn2-C6_fun-type_DNA-bd_sf"/>
</dbReference>
<feature type="domain" description="Zn(2)-C6 fungal-type" evidence="10">
    <location>
        <begin position="426"/>
        <end position="454"/>
    </location>
</feature>
<dbReference type="PROSITE" id="PS00463">
    <property type="entry name" value="ZN2_CY6_FUNGAL_1"/>
    <property type="match status" value="1"/>
</dbReference>
<dbReference type="Gene3D" id="4.10.240.10">
    <property type="entry name" value="Zn(2)-C6 fungal-type DNA-binding domain"/>
    <property type="match status" value="1"/>
</dbReference>
<protein>
    <recommendedName>
        <fullName evidence="10">Zn(2)-C6 fungal-type domain-containing protein</fullName>
    </recommendedName>
</protein>
<evidence type="ECO:0000313" key="12">
    <source>
        <dbReference type="Proteomes" id="UP000764110"/>
    </source>
</evidence>
<evidence type="ECO:0000256" key="4">
    <source>
        <dbReference type="ARBA" id="ARBA00023125"/>
    </source>
</evidence>
<keyword evidence="2" id="KW-0862">Zinc</keyword>
<dbReference type="SMART" id="SM00066">
    <property type="entry name" value="GAL4"/>
    <property type="match status" value="1"/>
</dbReference>
<keyword evidence="12" id="KW-1185">Reference proteome</keyword>
<keyword evidence="5" id="KW-0804">Transcription</keyword>
<dbReference type="PROSITE" id="PS50048">
    <property type="entry name" value="ZN2_CY6_FUNGAL_2"/>
    <property type="match status" value="1"/>
</dbReference>
<dbReference type="CDD" id="cd00067">
    <property type="entry name" value="GAL4"/>
    <property type="match status" value="1"/>
</dbReference>
<dbReference type="AlphaFoldDB" id="A0A9P8S3P6"/>
<dbReference type="SUPFAM" id="SSF57701">
    <property type="entry name" value="Zn2/Cys6 DNA-binding domain"/>
    <property type="match status" value="1"/>
</dbReference>
<dbReference type="Pfam" id="PF11807">
    <property type="entry name" value="UstYa"/>
    <property type="match status" value="1"/>
</dbReference>
<evidence type="ECO:0000256" key="2">
    <source>
        <dbReference type="ARBA" id="ARBA00022833"/>
    </source>
</evidence>
<evidence type="ECO:0000256" key="3">
    <source>
        <dbReference type="ARBA" id="ARBA00023015"/>
    </source>
</evidence>
<evidence type="ECO:0000256" key="7">
    <source>
        <dbReference type="ARBA" id="ARBA00035112"/>
    </source>
</evidence>
<organism evidence="11 12">
    <name type="scientific">Metarhizium humberi</name>
    <dbReference type="NCBI Taxonomy" id="2596975"/>
    <lineage>
        <taxon>Eukaryota</taxon>
        <taxon>Fungi</taxon>
        <taxon>Dikarya</taxon>
        <taxon>Ascomycota</taxon>
        <taxon>Pezizomycotina</taxon>
        <taxon>Sordariomycetes</taxon>
        <taxon>Hypocreomycetidae</taxon>
        <taxon>Hypocreales</taxon>
        <taxon>Clavicipitaceae</taxon>
        <taxon>Metarhizium</taxon>
    </lineage>
</organism>
<dbReference type="PANTHER" id="PTHR36206:SF13">
    <property type="entry name" value="TRANSCRIPTIONAL REGULATORY PROTEIN MOC3"/>
    <property type="match status" value="1"/>
</dbReference>
<comment type="caution">
    <text evidence="11">The sequence shown here is derived from an EMBL/GenBank/DDBJ whole genome shotgun (WGS) entry which is preliminary data.</text>
</comment>
<dbReference type="GO" id="GO:0043386">
    <property type="term" value="P:mycotoxin biosynthetic process"/>
    <property type="evidence" value="ECO:0007669"/>
    <property type="project" value="InterPro"/>
</dbReference>
<feature type="region of interest" description="Disordered" evidence="8">
    <location>
        <begin position="388"/>
        <end position="417"/>
    </location>
</feature>
<dbReference type="Proteomes" id="UP000764110">
    <property type="component" value="Unassembled WGS sequence"/>
</dbReference>
<dbReference type="GO" id="GO:0000981">
    <property type="term" value="F:DNA-binding transcription factor activity, RNA polymerase II-specific"/>
    <property type="evidence" value="ECO:0007669"/>
    <property type="project" value="InterPro"/>
</dbReference>
<evidence type="ECO:0000256" key="6">
    <source>
        <dbReference type="ARBA" id="ARBA00023242"/>
    </source>
</evidence>
<dbReference type="InterPro" id="IPR052360">
    <property type="entry name" value="Transcr_Regulatory_Proteins"/>
</dbReference>
<evidence type="ECO:0000256" key="8">
    <source>
        <dbReference type="SAM" id="MobiDB-lite"/>
    </source>
</evidence>
<sequence length="972" mass="109285">MHHPVAPSTLEAAEDNEELIYLTSSDGTVEKQQFVHRNKPFKAALTFSRIYSIALHFLAIVLAVSLWSRNRHSSGNLPTQGRSWSPVNGLVQYELSSEHAVHHDKHTQYAGPPTQDNDAAWDSLMRPVHFNATRDELERAGESMANLAELEGGGYPASLGVYHELHCVRQMRFYLYRGHYYPNITEAQHEYLRGHLGIPSPPHFVYEPVLEYSVLMSSSPTDHCLETLRLATMCRGSTDVYSFYWNGAKTGKPATQSNAKSICVKWSSIEKWAYSRMPTTTRLVEEKQANSQVGQSLLAWTGYSFGLCRNSPAQHSISMSGRKSTALPCNQRCKAAGAAESGGSFGGSKSGLLHACAFPPLQFDRISMLLVSSDASKIEFRGEMVDAGAAQQTSPPGDANIPVRSKPGEAANHARKKRWAPKTRTGCLTCRLRRVKCDEEKPYCRRCRRLGYVCHGYKESVHQTETGQQHVAKQITTLELYQPPVVESPAQVTATPQELDIFYYYRTEVAAHRADEFNRTLWNVYILRAANDQPAVWHACNALAAVHQMDAIKLSAWNATQAALTVERRQHLYTFALQQHAMSLKHVMAMAQQGDALSFNDKGSILAANLLFFAGCLHQGRLLESLVHLRNGINLMHQWKFWEARAPDDVGSPPQIRNSIFPSASLLLFYVQIDGLAQDSSPPDAQGPERTSTWQWEPALSSLCKRPFFSPADACLEFEMIWIGLRDLFKALPLRPDASQQSSIIKRRVMLNVHLQNWKTKMDALQYSSPDVRPSDRKLLTILNMRHILANILANVDIGKFEVCWDAFEAQFEEIIVLVESLLFGQGGQNPHGDAEHRLSFTPTVTKSLHYMATICRHPSLRRRAISLLKELRRAERVGGKNADVSFFTQSIQAIMHMEEEAWFDAEKRSHPGCQCVAGEFICNAHRVSEFQIKYADSQEGELIFRTVDDVVNNRPARSLTMNILIAMETEM</sequence>
<evidence type="ECO:0000256" key="9">
    <source>
        <dbReference type="SAM" id="Phobius"/>
    </source>
</evidence>
<dbReference type="EMBL" id="JACEFI010000025">
    <property type="protein sequence ID" value="KAH0592922.1"/>
    <property type="molecule type" value="Genomic_DNA"/>
</dbReference>
<keyword evidence="9" id="KW-1133">Transmembrane helix</keyword>
<keyword evidence="3" id="KW-0805">Transcription regulation</keyword>
<feature type="transmembrane region" description="Helical" evidence="9">
    <location>
        <begin position="47"/>
        <end position="67"/>
    </location>
</feature>
<proteinExistence type="inferred from homology"/>
<keyword evidence="9" id="KW-0812">Transmembrane</keyword>
<dbReference type="GO" id="GO:0003677">
    <property type="term" value="F:DNA binding"/>
    <property type="evidence" value="ECO:0007669"/>
    <property type="project" value="UniProtKB-KW"/>
</dbReference>
<accession>A0A9P8S3P6</accession>
<dbReference type="Pfam" id="PF00172">
    <property type="entry name" value="Zn_clus"/>
    <property type="match status" value="1"/>
</dbReference>
<reference evidence="11 12" key="1">
    <citation type="submission" date="2020-07" db="EMBL/GenBank/DDBJ databases">
        <title>Metarhizium humberi genome.</title>
        <authorList>
            <person name="Lysoe E."/>
        </authorList>
    </citation>
    <scope>NUCLEOTIDE SEQUENCE [LARGE SCALE GENOMIC DNA]</scope>
    <source>
        <strain evidence="11 12">ESALQ1638</strain>
    </source>
</reference>
<gene>
    <name evidence="11" type="ORF">MHUMG1_09375</name>
</gene>
<keyword evidence="1" id="KW-0479">Metal-binding</keyword>
<dbReference type="PANTHER" id="PTHR36206">
    <property type="entry name" value="ASPERCRYPTIN BIOSYNTHESIS CLUSTER-SPECIFIC TRANSCRIPTION REGULATOR ATNN-RELATED"/>
    <property type="match status" value="1"/>
</dbReference>
<dbReference type="GO" id="GO:0008270">
    <property type="term" value="F:zinc ion binding"/>
    <property type="evidence" value="ECO:0007669"/>
    <property type="project" value="InterPro"/>
</dbReference>
<dbReference type="InterPro" id="IPR021765">
    <property type="entry name" value="UstYa-like"/>
</dbReference>
<evidence type="ECO:0000256" key="5">
    <source>
        <dbReference type="ARBA" id="ARBA00023163"/>
    </source>
</evidence>